<keyword evidence="1" id="KW-0812">Transmembrane</keyword>
<name>A0ABW1EBM6_9BACT</name>
<evidence type="ECO:0000256" key="1">
    <source>
        <dbReference type="SAM" id="Phobius"/>
    </source>
</evidence>
<gene>
    <name evidence="2" type="ORF">ACFPT7_03705</name>
</gene>
<evidence type="ECO:0008006" key="4">
    <source>
        <dbReference type="Google" id="ProtNLM"/>
    </source>
</evidence>
<proteinExistence type="predicted"/>
<feature type="transmembrane region" description="Helical" evidence="1">
    <location>
        <begin position="349"/>
        <end position="371"/>
    </location>
</feature>
<dbReference type="RefSeq" id="WP_263333787.1">
    <property type="nucleotide sequence ID" value="NZ_JAGSYH010000002.1"/>
</dbReference>
<feature type="transmembrane region" description="Helical" evidence="1">
    <location>
        <begin position="196"/>
        <end position="215"/>
    </location>
</feature>
<feature type="transmembrane region" description="Helical" evidence="1">
    <location>
        <begin position="383"/>
        <end position="403"/>
    </location>
</feature>
<feature type="transmembrane region" description="Helical" evidence="1">
    <location>
        <begin position="128"/>
        <end position="153"/>
    </location>
</feature>
<comment type="caution">
    <text evidence="2">The sequence shown here is derived from an EMBL/GenBank/DDBJ whole genome shotgun (WGS) entry which is preliminary data.</text>
</comment>
<protein>
    <recommendedName>
        <fullName evidence="4">ABC transporter permease</fullName>
    </recommendedName>
</protein>
<organism evidence="2 3">
    <name type="scientific">Acidicapsa dinghuensis</name>
    <dbReference type="NCBI Taxonomy" id="2218256"/>
    <lineage>
        <taxon>Bacteria</taxon>
        <taxon>Pseudomonadati</taxon>
        <taxon>Acidobacteriota</taxon>
        <taxon>Terriglobia</taxon>
        <taxon>Terriglobales</taxon>
        <taxon>Acidobacteriaceae</taxon>
        <taxon>Acidicapsa</taxon>
    </lineage>
</organism>
<feature type="transmembrane region" description="Helical" evidence="1">
    <location>
        <begin position="261"/>
        <end position="282"/>
    </location>
</feature>
<evidence type="ECO:0000313" key="2">
    <source>
        <dbReference type="EMBL" id="MFC5861389.1"/>
    </source>
</evidence>
<keyword evidence="3" id="KW-1185">Reference proteome</keyword>
<sequence>MAGIGSTSDTLSLLNLSSRRHFVAIVWLRWRIFVNAFRRKGATGELVAKILSYPLLAIMVLGPAVGTGFASYYLVNSGQIELLAIPLWIVFLLWQFIGVSTSASGSSFDLTSLIRFPIRYRDYLLMRLLFGLLDPPTLAGVACLIAMSIGIGIATSSLFMFSAAVLFLYCLCNLFFSRMAYAWLERWLAQRRTRELVTGLILLGSLLIQFVSQYFQRLDTRGHHNISPWMATTGKWLVNLNWYLPPGLATAAIDHKHAGDWTVALAASSGLVLFIAGFFFLLHTRLLAQFKGEDLSEAPAAVQKTKRVRKAQSNAVTEKSSNAASLLPPGIAACLKKEFLYLLRSGPKLYVLVMPVFVVLLFSMRTSGVSYFTGTRNNVGDMYFSYGCAYTMLIFVSLLYNSFGSDGAGVQFYFVAPLRIRDAVLAKNLLAVGIFAVEAVALYVAAIAVSHPAPLDLTVATLAWSAFTLFLNMAVGNIRSIVSPKVIDTARVRGQNVSGLNSLISLLVVFATVLVGATVLAICQTLHLSRWIAAAVFLILSVFAAMIYWLALESTDALAARNVESLTSTLGKI</sequence>
<evidence type="ECO:0000313" key="3">
    <source>
        <dbReference type="Proteomes" id="UP001596091"/>
    </source>
</evidence>
<dbReference type="EMBL" id="JBHSPH010000001">
    <property type="protein sequence ID" value="MFC5861389.1"/>
    <property type="molecule type" value="Genomic_DNA"/>
</dbReference>
<feature type="transmembrane region" description="Helical" evidence="1">
    <location>
        <begin position="461"/>
        <end position="482"/>
    </location>
</feature>
<feature type="transmembrane region" description="Helical" evidence="1">
    <location>
        <begin position="528"/>
        <end position="551"/>
    </location>
</feature>
<reference evidence="3" key="1">
    <citation type="journal article" date="2019" name="Int. J. Syst. Evol. Microbiol.">
        <title>The Global Catalogue of Microorganisms (GCM) 10K type strain sequencing project: providing services to taxonomists for standard genome sequencing and annotation.</title>
        <authorList>
            <consortium name="The Broad Institute Genomics Platform"/>
            <consortium name="The Broad Institute Genome Sequencing Center for Infectious Disease"/>
            <person name="Wu L."/>
            <person name="Ma J."/>
        </authorList>
    </citation>
    <scope>NUCLEOTIDE SEQUENCE [LARGE SCALE GENOMIC DNA]</scope>
    <source>
        <strain evidence="3">JCM 4087</strain>
    </source>
</reference>
<dbReference type="Proteomes" id="UP001596091">
    <property type="component" value="Unassembled WGS sequence"/>
</dbReference>
<keyword evidence="1" id="KW-0472">Membrane</keyword>
<feature type="transmembrane region" description="Helical" evidence="1">
    <location>
        <begin position="87"/>
        <end position="108"/>
    </location>
</feature>
<feature type="transmembrane region" description="Helical" evidence="1">
    <location>
        <begin position="159"/>
        <end position="184"/>
    </location>
</feature>
<feature type="transmembrane region" description="Helical" evidence="1">
    <location>
        <begin position="50"/>
        <end position="75"/>
    </location>
</feature>
<feature type="transmembrane region" description="Helical" evidence="1">
    <location>
        <begin position="503"/>
        <end position="522"/>
    </location>
</feature>
<keyword evidence="1" id="KW-1133">Transmembrane helix</keyword>
<feature type="transmembrane region" description="Helical" evidence="1">
    <location>
        <begin position="424"/>
        <end position="449"/>
    </location>
</feature>
<accession>A0ABW1EBM6</accession>